<keyword evidence="2" id="KW-1185">Reference proteome</keyword>
<reference evidence="1" key="1">
    <citation type="submission" date="2021-06" db="EMBL/GenBank/DDBJ databases">
        <authorList>
            <person name="Kallberg Y."/>
            <person name="Tangrot J."/>
            <person name="Rosling A."/>
        </authorList>
    </citation>
    <scope>NUCLEOTIDE SEQUENCE</scope>
    <source>
        <strain evidence="1">BR232B</strain>
    </source>
</reference>
<evidence type="ECO:0000313" key="1">
    <source>
        <dbReference type="EMBL" id="CAG8562992.1"/>
    </source>
</evidence>
<evidence type="ECO:0000313" key="2">
    <source>
        <dbReference type="Proteomes" id="UP000789739"/>
    </source>
</evidence>
<dbReference type="Proteomes" id="UP000789739">
    <property type="component" value="Unassembled WGS sequence"/>
</dbReference>
<gene>
    <name evidence="1" type="ORF">PBRASI_LOCUS5690</name>
</gene>
<accession>A0A9N9FXF3</accession>
<name>A0A9N9FXF3_9GLOM</name>
<dbReference type="AlphaFoldDB" id="A0A9N9FXF3"/>
<dbReference type="EMBL" id="CAJVPI010000689">
    <property type="protein sequence ID" value="CAG8562992.1"/>
    <property type="molecule type" value="Genomic_DNA"/>
</dbReference>
<sequence>MPNLFEFIRRKKQERNVRILARKFKKDIVNLPKVLQDPVIASLVLRATKNHTNMPAIIIQWNNAGFNNVPTSPTIDTELLARIRMP</sequence>
<organism evidence="1 2">
    <name type="scientific">Paraglomus brasilianum</name>
    <dbReference type="NCBI Taxonomy" id="144538"/>
    <lineage>
        <taxon>Eukaryota</taxon>
        <taxon>Fungi</taxon>
        <taxon>Fungi incertae sedis</taxon>
        <taxon>Mucoromycota</taxon>
        <taxon>Glomeromycotina</taxon>
        <taxon>Glomeromycetes</taxon>
        <taxon>Paraglomerales</taxon>
        <taxon>Paraglomeraceae</taxon>
        <taxon>Paraglomus</taxon>
    </lineage>
</organism>
<comment type="caution">
    <text evidence="1">The sequence shown here is derived from an EMBL/GenBank/DDBJ whole genome shotgun (WGS) entry which is preliminary data.</text>
</comment>
<proteinExistence type="predicted"/>
<protein>
    <submittedName>
        <fullName evidence="1">3202_t:CDS:1</fullName>
    </submittedName>
</protein>
<dbReference type="OrthoDB" id="2309532at2759"/>